<reference evidence="17" key="8">
    <citation type="submission" date="2025-08" db="UniProtKB">
        <authorList>
            <consortium name="Ensembl"/>
        </authorList>
    </citation>
    <scope>IDENTIFICATION</scope>
</reference>
<accession>E9PF49</accession>
<dbReference type="IntAct" id="E9PF49">
    <property type="interactions" value="1"/>
</dbReference>
<dbReference type="GO" id="GO:0005743">
    <property type="term" value="C:mitochondrial inner membrane"/>
    <property type="evidence" value="ECO:0007669"/>
    <property type="project" value="UniProtKB-SubCell"/>
</dbReference>
<dbReference type="ProteomicsDB" id="20027"/>
<keyword evidence="6" id="KW-0813">Transport</keyword>
<evidence type="ECO:0007829" key="20">
    <source>
        <dbReference type="ProteomicsDB" id="E9PF49"/>
    </source>
</evidence>
<dbReference type="PhylomeDB" id="E9PF49"/>
<evidence type="ECO:0007829" key="22">
    <source>
        <dbReference type="PubMed" id="21269460"/>
    </source>
</evidence>
<keyword evidence="9" id="KW-0999">Mitochondrion inner membrane</keyword>
<evidence type="ECO:0000256" key="8">
    <source>
        <dbReference type="ARBA" id="ARBA00022660"/>
    </source>
</evidence>
<dbReference type="MassIVE" id="E9PF49"/>
<sequence>MAFLASGPYLTHQQKVLRLYKRALRHLESWCVQRDKYRYFACLMRARFEEHKNEKDMAKATQLLKEAEEEFWYRQHPQPYIFPDSPGGTSYERYDCYKVPEWCLDDWHPSEKAMYPDYFAKREQWKKLRRESWEREQLSKRQVRQELGTMEETSHVLYRSAKLGPRAGLERSMEKFCAQGNNSNSDILLGLREMSWYLRISFQNACSASSQLRHANDFLKN</sequence>
<reference evidence="24" key="7">
    <citation type="journal article" date="2015" name="Proteomics">
        <title>N-terminome analysis of the human mitochondrial proteome.</title>
        <authorList>
            <person name="Vaca Jacome A.S."/>
            <person name="Rabilloud T."/>
            <person name="Schaeffer-Reiss C."/>
            <person name="Rompais M."/>
            <person name="Ayoub D."/>
            <person name="Lane L."/>
            <person name="Bairoch A."/>
            <person name="Van Dorsselaer A."/>
            <person name="Carapito C."/>
        </authorList>
    </citation>
    <scope>IDENTIFICATION BY MASS SPECTROMETRY [LARGE SCALE ANALYSIS]</scope>
</reference>
<dbReference type="HGNC" id="HGNC:7704">
    <property type="gene designation" value="NDUFB9"/>
</dbReference>
<dbReference type="EMBL" id="AC090922">
    <property type="status" value="NOT_ANNOTATED_CDS"/>
    <property type="molecule type" value="Genomic_DNA"/>
</dbReference>
<dbReference type="Ensembl" id="ENST00000522532.6">
    <property type="protein sequence ID" value="ENSP00000431115.1"/>
    <property type="gene ID" value="ENSG00000147684.11"/>
</dbReference>
<dbReference type="OrthoDB" id="13598at2759"/>
<keyword evidence="11" id="KW-0007">Acetylation</keyword>
<dbReference type="GeneTree" id="ENSGT00390000005809"/>
<feature type="domain" description="Complex 1 LYR protein" evidence="16">
    <location>
        <begin position="14"/>
        <end position="72"/>
    </location>
</feature>
<evidence type="ECO:0000256" key="4">
    <source>
        <dbReference type="ARBA" id="ARBA00011790"/>
    </source>
</evidence>
<protein>
    <recommendedName>
        <fullName evidence="5">NADH dehydrogenase [ubiquinone] 1 beta subcomplex subunit 9</fullName>
    </recommendedName>
    <alternativeName>
        <fullName evidence="14">Complex I-B22</fullName>
    </alternativeName>
    <alternativeName>
        <fullName evidence="15">NADH-ubiquinone oxidoreductase B22 subunit</fullName>
    </alternativeName>
</protein>
<gene>
    <name evidence="17" type="primary">NDUFB9</name>
</gene>
<evidence type="ECO:0000313" key="17">
    <source>
        <dbReference type="Ensembl" id="ENSP00000431115.1"/>
    </source>
</evidence>
<dbReference type="ExpressionAtlas" id="E9PF49">
    <property type="expression patterns" value="baseline and differential"/>
</dbReference>
<evidence type="ECO:0000256" key="14">
    <source>
        <dbReference type="ARBA" id="ARBA00030192"/>
    </source>
</evidence>
<keyword evidence="18" id="KW-1185">Reference proteome</keyword>
<proteinExistence type="evidence at protein level"/>
<dbReference type="Pfam" id="PF05347">
    <property type="entry name" value="Complex1_LYR"/>
    <property type="match status" value="1"/>
</dbReference>
<evidence type="ECO:0007829" key="21">
    <source>
        <dbReference type="PubMed" id="18691976"/>
    </source>
</evidence>
<reference evidence="21" key="4">
    <citation type="journal article" date="2008" name="Mol. Cell">
        <title>Kinase-selective enrichment enables quantitative phosphoproteomics of the kinome across the cell cycle.</title>
        <authorList>
            <person name="Daub H."/>
            <person name="Olsen J.V."/>
            <person name="Bairlein M."/>
            <person name="Gnad F."/>
            <person name="Oppermann F.S."/>
            <person name="Korner R."/>
            <person name="Greff Z."/>
            <person name="Keri G."/>
            <person name="Stemmann O."/>
            <person name="Mann M."/>
        </authorList>
    </citation>
    <scope>IDENTIFICATION BY MASS SPECTROMETRY [LARGE SCALE ANALYSIS]</scope>
</reference>
<dbReference type="InterPro" id="IPR045292">
    <property type="entry name" value="Complex1_LYR_NDUFB9_LYRM3"/>
</dbReference>
<dbReference type="OpenTargets" id="ENSG00000147684"/>
<comment type="similarity">
    <text evidence="3">Belongs to the complex I LYR family.</text>
</comment>
<evidence type="ECO:0000256" key="11">
    <source>
        <dbReference type="ARBA" id="ARBA00022990"/>
    </source>
</evidence>
<dbReference type="InterPro" id="IPR033034">
    <property type="entry name" value="NDUFB9"/>
</dbReference>
<evidence type="ECO:0007829" key="24">
    <source>
        <dbReference type="PubMed" id="25944712"/>
    </source>
</evidence>
<dbReference type="ChiTaRS" id="NDUFB9">
    <property type="organism name" value="human"/>
</dbReference>
<dbReference type="PANTHER" id="PTHR12868:SF1">
    <property type="entry name" value="NADH DEHYDROGENASE [UBIQUINONE] 1 BETA SUBCOMPLEX SUBUNIT 9"/>
    <property type="match status" value="1"/>
</dbReference>
<keyword evidence="7" id="KW-0597">Phosphoprotein</keyword>
<evidence type="ECO:0000256" key="7">
    <source>
        <dbReference type="ARBA" id="ARBA00022553"/>
    </source>
</evidence>
<dbReference type="PANTHER" id="PTHR12868">
    <property type="entry name" value="NADH-UBIQUINONE OXIDOREDUCTASE B22 SUBUNIT"/>
    <property type="match status" value="1"/>
</dbReference>
<keyword evidence="19 20" id="KW-1267">Proteomics identification</keyword>
<organism evidence="17 18">
    <name type="scientific">Homo sapiens</name>
    <name type="common">Human</name>
    <dbReference type="NCBI Taxonomy" id="9606"/>
    <lineage>
        <taxon>Eukaryota</taxon>
        <taxon>Metazoa</taxon>
        <taxon>Chordata</taxon>
        <taxon>Craniata</taxon>
        <taxon>Vertebrata</taxon>
        <taxon>Euteleostomi</taxon>
        <taxon>Mammalia</taxon>
        <taxon>Eutheria</taxon>
        <taxon>Euarchontoglires</taxon>
        <taxon>Primates</taxon>
        <taxon>Haplorrhini</taxon>
        <taxon>Catarrhini</taxon>
        <taxon>Hominidae</taxon>
        <taxon>Homo</taxon>
    </lineage>
</organism>
<keyword evidence="8" id="KW-0679">Respiratory chain</keyword>
<evidence type="ECO:0000256" key="6">
    <source>
        <dbReference type="ARBA" id="ARBA00022448"/>
    </source>
</evidence>
<reference evidence="17 18" key="2">
    <citation type="journal article" date="2004" name="Nature">
        <title>Finishing the euchromatic sequence of the human genome.</title>
        <authorList>
            <consortium name="International Human Genome Sequencing Consortium"/>
        </authorList>
    </citation>
    <scope>NUCLEOTIDE SEQUENCE [LARGE SCALE GENOMIC DNA]</scope>
</reference>
<dbReference type="AlphaFoldDB" id="E9PF49"/>
<dbReference type="UCSC" id="uc011lim.2">
    <property type="organism name" value="human"/>
</dbReference>
<dbReference type="HOGENOM" id="CLU_1250310_0_0_1"/>
<evidence type="ECO:0000256" key="5">
    <source>
        <dbReference type="ARBA" id="ARBA00018684"/>
    </source>
</evidence>
<dbReference type="CDD" id="cd20263">
    <property type="entry name" value="Complex1_LYR_NDUFB9_LYRM3"/>
    <property type="match status" value="1"/>
</dbReference>
<evidence type="ECO:0000256" key="1">
    <source>
        <dbReference type="ARBA" id="ARBA00002920"/>
    </source>
</evidence>
<evidence type="ECO:0007829" key="23">
    <source>
        <dbReference type="PubMed" id="24275569"/>
    </source>
</evidence>
<comment type="subcellular location">
    <subcellularLocation>
        <location evidence="2">Mitochondrion inner membrane</location>
        <topology evidence="2">Peripheral membrane protein</topology>
        <orientation evidence="2">Matrix side</orientation>
    </subcellularLocation>
</comment>
<comment type="function">
    <text evidence="1">Accessory subunit of the mitochondrial membrane respiratory chain NADH dehydrogenase (Complex I), that is believed to be not involved in catalysis. Complex I functions in the transfer of electrons from NADH to the respiratory chain. The immediate electron acceptor for the enzyme is believed to be ubiquinone.</text>
</comment>
<evidence type="ECO:0000256" key="10">
    <source>
        <dbReference type="ARBA" id="ARBA00022982"/>
    </source>
</evidence>
<keyword evidence="13" id="KW-0472">Membrane</keyword>
<evidence type="ECO:0000259" key="16">
    <source>
        <dbReference type="Pfam" id="PF05347"/>
    </source>
</evidence>
<evidence type="ECO:0000256" key="13">
    <source>
        <dbReference type="ARBA" id="ARBA00023136"/>
    </source>
</evidence>
<comment type="subunit">
    <text evidence="4">Mammalian complex I is composed of 45 different subunits.</text>
</comment>
<reference evidence="17" key="9">
    <citation type="submission" date="2025-09" db="UniProtKB">
        <authorList>
            <consortium name="Ensembl"/>
        </authorList>
    </citation>
    <scope>IDENTIFICATION</scope>
</reference>
<evidence type="ECO:0007829" key="19">
    <source>
        <dbReference type="PeptideAtlas" id="E9PF49"/>
    </source>
</evidence>
<keyword evidence="12" id="KW-0496">Mitochondrion</keyword>
<evidence type="ECO:0000256" key="15">
    <source>
        <dbReference type="ARBA" id="ARBA00032528"/>
    </source>
</evidence>
<evidence type="ECO:0000256" key="12">
    <source>
        <dbReference type="ARBA" id="ARBA00023128"/>
    </source>
</evidence>
<evidence type="ECO:0000256" key="3">
    <source>
        <dbReference type="ARBA" id="ARBA00009508"/>
    </source>
</evidence>
<reference evidence="23" key="6">
    <citation type="journal article" date="2014" name="J. Proteomics">
        <title>An enzyme assisted RP-RPLC approach for in-depth analysis of human liver phosphoproteome.</title>
        <authorList>
            <person name="Bian Y."/>
            <person name="Song C."/>
            <person name="Cheng K."/>
            <person name="Dong M."/>
            <person name="Wang F."/>
            <person name="Huang J."/>
            <person name="Sun D."/>
            <person name="Wang L."/>
            <person name="Ye M."/>
            <person name="Zou H."/>
        </authorList>
    </citation>
    <scope>IDENTIFICATION BY MASS SPECTROMETRY [LARGE SCALE ANALYSIS]</scope>
</reference>
<evidence type="ECO:0000256" key="9">
    <source>
        <dbReference type="ARBA" id="ARBA00022792"/>
    </source>
</evidence>
<dbReference type="InterPro" id="IPR008011">
    <property type="entry name" value="Complex1_LYR_dom"/>
</dbReference>
<evidence type="ECO:0000256" key="2">
    <source>
        <dbReference type="ARBA" id="ARBA00004443"/>
    </source>
</evidence>
<dbReference type="EMBL" id="AC090198">
    <property type="status" value="NOT_ANNOTATED_CDS"/>
    <property type="molecule type" value="Genomic_DNA"/>
</dbReference>
<reference evidence="17 18" key="1">
    <citation type="journal article" date="2001" name="Nature">
        <title>Initial sequencing and analysis of the human genome.</title>
        <authorList>
            <consortium name="International Human Genome Sequencing Consortium"/>
            <person name="Lander E.S."/>
            <person name="Linton L.M."/>
            <person name="Birren B."/>
            <person name="Nusbaum C."/>
            <person name="Zody M.C."/>
            <person name="Baldwin J."/>
            <person name="Devon K."/>
            <person name="Dewar K."/>
            <person name="Doyle M."/>
            <person name="FitzHugh W."/>
            <person name="Funke R."/>
            <person name="Gage D."/>
            <person name="Harris K."/>
            <person name="Heaford A."/>
            <person name="Howland J."/>
            <person name="Kann L."/>
            <person name="Lehoczky J."/>
            <person name="LeVine R."/>
            <person name="McEwan P."/>
            <person name="McKernan K."/>
            <person name="Meldrim J."/>
            <person name="Mesirov J.P."/>
            <person name="Miranda C."/>
            <person name="Morris W."/>
            <person name="Naylor J."/>
            <person name="Raymond C."/>
            <person name="Rosetti M."/>
            <person name="Santos R."/>
            <person name="Sheridan A."/>
            <person name="Sougnez C."/>
            <person name="Stange-Thomann N."/>
            <person name="Stojanovic N."/>
            <person name="Subramanian A."/>
            <person name="Wyman D."/>
            <person name="Rogers J."/>
            <person name="Sulston J."/>
            <person name="Ainscough R."/>
            <person name="Beck S."/>
            <person name="Bentley D."/>
            <person name="Burton J."/>
            <person name="Clee C."/>
            <person name="Carter N."/>
            <person name="Coulson A."/>
            <person name="Deadman R."/>
            <person name="Deloukas P."/>
            <person name="Dunham A."/>
            <person name="Dunham I."/>
            <person name="Durbin R."/>
            <person name="French L."/>
            <person name="Grafham D."/>
            <person name="Gregory S."/>
            <person name="Hubbard T."/>
            <person name="Humphray S."/>
            <person name="Hunt A."/>
            <person name="Jones M."/>
            <person name="Lloyd C."/>
            <person name="McMurray A."/>
            <person name="Matthews L."/>
            <person name="Mercer S."/>
            <person name="Milne S."/>
            <person name="Mullikin J.C."/>
            <person name="Mungall A."/>
            <person name="Plumb R."/>
            <person name="Ross M."/>
            <person name="Shownkeen R."/>
            <person name="Sims S."/>
            <person name="Waterston R.H."/>
            <person name="Wilson R.K."/>
            <person name="Hillier L.W."/>
            <person name="McPherson J.D."/>
            <person name="Marra M.A."/>
            <person name="Mardis E.R."/>
            <person name="Fulton L.A."/>
            <person name="Chinwalla A.T."/>
            <person name="Pepin K.H."/>
            <person name="Gish W.R."/>
            <person name="Chissoe S.L."/>
            <person name="Wendl M.C."/>
            <person name="Delehaunty K.D."/>
            <person name="Miner T.L."/>
            <person name="Delehaunty A."/>
            <person name="Kramer J.B."/>
            <person name="Cook L.L."/>
            <person name="Fulton R.S."/>
            <person name="Johnson D.L."/>
            <person name="Minx P.J."/>
            <person name="Clifton S.W."/>
            <person name="Hawkins T."/>
            <person name="Branscomb E."/>
            <person name="Predki P."/>
            <person name="Richardson P."/>
            <person name="Wenning S."/>
            <person name="Slezak T."/>
            <person name="Doggett N."/>
            <person name="Cheng J.F."/>
            <person name="Olsen A."/>
            <person name="Lucas S."/>
            <person name="Elkin C."/>
            <person name="Uberbacher E."/>
            <person name="Frazier M."/>
            <person name="Gibbs R.A."/>
            <person name="Muzny D.M."/>
            <person name="Scherer S.E."/>
            <person name="Bouck J.B."/>
            <person name="Sodergren E.J."/>
            <person name="Worley K.C."/>
            <person name="Rives C.M."/>
            <person name="Gorrell J.H."/>
            <person name="Metzker M.L."/>
            <person name="Naylor S.L."/>
            <person name="Kucherlapati R.S."/>
            <person name="Nelson D.L."/>
            <person name="Weinstock G.M."/>
            <person name="Sakaki Y."/>
            <person name="Fujiyama A."/>
            <person name="Hattori M."/>
            <person name="Yada T."/>
            <person name="Toyoda A."/>
            <person name="Itoh T."/>
            <person name="Kawagoe C."/>
            <person name="Watanabe H."/>
            <person name="Totoki Y."/>
            <person name="Taylor T."/>
            <person name="Weissenbach J."/>
            <person name="Heilig R."/>
            <person name="Saurin W."/>
            <person name="Artiguenave F."/>
            <person name="Brottier P."/>
            <person name="Bruls T."/>
            <person name="Pelletier E."/>
            <person name="Robert C."/>
            <person name="Wincker P."/>
            <person name="Smith D.R."/>
            <person name="Doucette-Stamm L."/>
            <person name="Rubenfield M."/>
            <person name="Weinstock K."/>
            <person name="Lee H.M."/>
            <person name="Dubois J."/>
            <person name="Rosenthal A."/>
            <person name="Platzer M."/>
            <person name="Nyakatura G."/>
            <person name="Taudien S."/>
            <person name="Rump A."/>
            <person name="Yang H."/>
            <person name="Yu J."/>
            <person name="Wang J."/>
            <person name="Huang G."/>
            <person name="Gu J."/>
            <person name="Hood L."/>
            <person name="Rowen L."/>
            <person name="Madan A."/>
            <person name="Qin S."/>
            <person name="Davis R.W."/>
            <person name="Federspiel N.A."/>
            <person name="Abola A.P."/>
            <person name="Proctor M.J."/>
            <person name="Myers R.M."/>
            <person name="Schmutz J."/>
            <person name="Dickson M."/>
            <person name="Grimwood J."/>
            <person name="Cox D.R."/>
            <person name="Olson M.V."/>
            <person name="Kaul R."/>
            <person name="Raymond C."/>
            <person name="Shimizu N."/>
            <person name="Kawasaki K."/>
            <person name="Minoshima S."/>
            <person name="Evans G.A."/>
            <person name="Athanasiou M."/>
            <person name="Schultz R."/>
            <person name="Roe B.A."/>
            <person name="Chen F."/>
            <person name="Pan H."/>
            <person name="Ramser J."/>
            <person name="Lehrach H."/>
            <person name="Reinhardt R."/>
            <person name="McCombie W.R."/>
            <person name="de la Bastide M."/>
            <person name="Dedhia N."/>
            <person name="Blocker H."/>
            <person name="Hornischer K."/>
            <person name="Nordsiek G."/>
            <person name="Agarwala R."/>
            <person name="Aravind L."/>
            <person name="Bailey J.A."/>
            <person name="Bateman A."/>
            <person name="Batzoglou S."/>
            <person name="Birney E."/>
            <person name="Bork P."/>
            <person name="Brown D.G."/>
            <person name="Burge C.B."/>
            <person name="Cerutti L."/>
            <person name="Chen H.C."/>
            <person name="Church D."/>
            <person name="Clamp M."/>
            <person name="Copley R.R."/>
            <person name="Doerks T."/>
            <person name="Eddy S.R."/>
            <person name="Eichler E.E."/>
            <person name="Furey T.S."/>
            <person name="Galagan J."/>
            <person name="Gilbert J.G."/>
            <person name="Harmon C."/>
            <person name="Hayashizaki Y."/>
            <person name="Haussler D."/>
            <person name="Hermjakob H."/>
            <person name="Hokamp K."/>
            <person name="Jang W."/>
            <person name="Johnson L.S."/>
            <person name="Jones T.A."/>
            <person name="Kasif S."/>
            <person name="Kaspryzk A."/>
            <person name="Kennedy S."/>
            <person name="Kent W.J."/>
            <person name="Kitts P."/>
            <person name="Koonin E.V."/>
            <person name="Korf I."/>
            <person name="Kulp D."/>
            <person name="Lancet D."/>
            <person name="Lowe T.M."/>
            <person name="McLysaght A."/>
            <person name="Mikkelsen T."/>
            <person name="Moran J.V."/>
            <person name="Mulder N."/>
            <person name="Pollara V.J."/>
            <person name="Ponting C.P."/>
            <person name="Schuler G."/>
            <person name="Schultz J."/>
            <person name="Slater G."/>
            <person name="Smit A.F."/>
            <person name="Stupka E."/>
            <person name="Szustakowski J."/>
            <person name="Thierry-Mieg D."/>
            <person name="Thierry-Mieg J."/>
            <person name="Wagner L."/>
            <person name="Wallis J."/>
            <person name="Wheeler R."/>
            <person name="Williams A."/>
            <person name="Wolf Y.I."/>
            <person name="Wolfe K.H."/>
            <person name="Yang S.P."/>
            <person name="Yeh R.F."/>
            <person name="Collins F."/>
            <person name="Guyer M.S."/>
            <person name="Peterson J."/>
            <person name="Felsenfeld A."/>
            <person name="Wetterstrand K.A."/>
            <person name="Patrinos A."/>
            <person name="Morgan M.J."/>
            <person name="de Jong P."/>
            <person name="Catanese J.J."/>
            <person name="Osoegawa K."/>
            <person name="Shizuya H."/>
            <person name="Choi S."/>
            <person name="Chen Y.J."/>
        </authorList>
    </citation>
    <scope>NUCLEOTIDE SEQUENCE [LARGE SCALE GENOMIC DNA]</scope>
</reference>
<dbReference type="Proteomes" id="UP000005640">
    <property type="component" value="Chromosome 8"/>
</dbReference>
<dbReference type="Ensembl" id="ENST00000522532.6">
    <property type="protein sequence ID" value="ENSP00000431115.1"/>
    <property type="gene ID" value="ENSG00000147684.10"/>
</dbReference>
<dbReference type="VEuPathDB" id="HostDB:ENSG00000147684"/>
<reference evidence="22" key="5">
    <citation type="journal article" date="2011" name="BMC Syst. Biol.">
        <title>Initial characterization of the human central proteome.</title>
        <authorList>
            <person name="Burkard T.R."/>
            <person name="Planyavsky M."/>
            <person name="Kaupe I."/>
            <person name="Breitwieser F.P."/>
            <person name="Burckstummer T."/>
            <person name="Bennett K.L."/>
            <person name="Superti-Furga G."/>
            <person name="Colinge J."/>
        </authorList>
    </citation>
    <scope>IDENTIFICATION BY MASS SPECTROMETRY [LARGE SCALE ANALYSIS]</scope>
</reference>
<dbReference type="SMR" id="E9PF49"/>
<name>E9PF49_HUMAN</name>
<keyword evidence="10" id="KW-0249">Electron transport</keyword>
<dbReference type="GO" id="GO:0006120">
    <property type="term" value="P:mitochondrial electron transport, NADH to ubiquinone"/>
    <property type="evidence" value="ECO:0007669"/>
    <property type="project" value="InterPro"/>
</dbReference>
<reference evidence="17 18" key="3">
    <citation type="journal article" date="2006" name="Nature">
        <title>DNA sequence and analysis of human chromosome 8.</title>
        <authorList>
            <person name="Nusbaum C."/>
            <person name="Mikkelsen T.S."/>
            <person name="Zody M.C."/>
            <person name="Asakawa S."/>
            <person name="Taudien S."/>
            <person name="Garber M."/>
            <person name="Kodira C.D."/>
            <person name="Schueler M.G."/>
            <person name="Shimizu A."/>
            <person name="Whittaker C.A."/>
            <person name="Chang J.L."/>
            <person name="Cuomo C.A."/>
            <person name="Dewar K."/>
            <person name="FitzGerald M.G."/>
            <person name="Yang X."/>
            <person name="Allen N.R."/>
            <person name="Anderson S."/>
            <person name="Asakawa T."/>
            <person name="Blechschmidt K."/>
            <person name="Bloom T."/>
            <person name="Borowsky M.L."/>
            <person name="Butler J."/>
            <person name="Cook A."/>
            <person name="Corum B."/>
            <person name="DeArellano K."/>
            <person name="DeCaprio D."/>
            <person name="Dooley K.T."/>
            <person name="Dorris L.III."/>
            <person name="Engels R."/>
            <person name="Glockner G."/>
            <person name="Hafez N."/>
            <person name="Hagopian D.S."/>
            <person name="Hall J.L."/>
            <person name="Ishikawa S.K."/>
            <person name="Jaffe D.B."/>
            <person name="Kamat A."/>
            <person name="Kudoh J."/>
            <person name="Lehmann R."/>
            <person name="Lokitsang T."/>
            <person name="Macdonald P."/>
            <person name="Major J.E."/>
            <person name="Matthews C.D."/>
            <person name="Mauceli E."/>
            <person name="Menzel U."/>
            <person name="Mihalev A.H."/>
            <person name="Minoshima S."/>
            <person name="Murayama Y."/>
            <person name="Naylor J.W."/>
            <person name="Nicol R."/>
            <person name="Nguyen C."/>
            <person name="O'Leary S.B."/>
            <person name="O'Neill K."/>
            <person name="Parker S.C."/>
            <person name="Polley A."/>
            <person name="Raymond C.K."/>
            <person name="Reichwald K."/>
            <person name="Rodriguez J."/>
            <person name="Sasaki T."/>
            <person name="Schilhabel M."/>
            <person name="Siddiqui R."/>
            <person name="Smith C.L."/>
            <person name="Sneddon T.P."/>
            <person name="Talamas J.A."/>
            <person name="Tenzin P."/>
            <person name="Topham K."/>
            <person name="Venkataraman V."/>
            <person name="Wen G."/>
            <person name="Yamazaki S."/>
            <person name="Young S.K."/>
            <person name="Zeng Q."/>
            <person name="Zimmer A.R."/>
            <person name="Rosenthal A."/>
            <person name="Birren B.W."/>
            <person name="Platzer M."/>
            <person name="Shimizu N."/>
            <person name="Lander E.S."/>
        </authorList>
    </citation>
    <scope>NUCLEOTIDE SEQUENCE [LARGE SCALE GENOMIC DNA]</scope>
</reference>
<evidence type="ECO:0000313" key="18">
    <source>
        <dbReference type="Proteomes" id="UP000005640"/>
    </source>
</evidence>
<dbReference type="Bgee" id="ENSG00000147684">
    <property type="expression patterns" value="Expressed in left ventricle myocardium and 190 other cell types or tissues"/>
</dbReference>